<keyword evidence="1" id="KW-0812">Transmembrane</keyword>
<reference evidence="3" key="1">
    <citation type="submission" date="2020-11" db="EMBL/GenBank/DDBJ databases">
        <authorList>
            <consortium name="DOE Joint Genome Institute"/>
            <person name="Ahrendt S."/>
            <person name="Riley R."/>
            <person name="Andreopoulos W."/>
            <person name="Labutti K."/>
            <person name="Pangilinan J."/>
            <person name="Ruiz-Duenas F.J."/>
            <person name="Barrasa J.M."/>
            <person name="Sanchez-Garcia M."/>
            <person name="Camarero S."/>
            <person name="Miyauchi S."/>
            <person name="Serrano A."/>
            <person name="Linde D."/>
            <person name="Babiker R."/>
            <person name="Drula E."/>
            <person name="Ayuso-Fernandez I."/>
            <person name="Pacheco R."/>
            <person name="Padilla G."/>
            <person name="Ferreira P."/>
            <person name="Barriuso J."/>
            <person name="Kellner H."/>
            <person name="Castanera R."/>
            <person name="Alfaro M."/>
            <person name="Ramirez L."/>
            <person name="Pisabarro A.G."/>
            <person name="Kuo A."/>
            <person name="Tritt A."/>
            <person name="Lipzen A."/>
            <person name="He G."/>
            <person name="Yan M."/>
            <person name="Ng V."/>
            <person name="Cullen D."/>
            <person name="Martin F."/>
            <person name="Rosso M.-N."/>
            <person name="Henrissat B."/>
            <person name="Hibbett D."/>
            <person name="Martinez A.T."/>
            <person name="Grigoriev I.V."/>
        </authorList>
    </citation>
    <scope>NUCLEOTIDE SEQUENCE</scope>
    <source>
        <strain evidence="3">AH 40177</strain>
    </source>
</reference>
<sequence length="120" mass="13528">MIISSLWVNHLLPFAVTYTNPLPSESEIRLLWRRPRNAGGYLFFVNRYLAFGNIVTAIALFSTTFTPSLSIFGDILSGVPFGDRRHSYWQPSLLSGSMRYMAVEGLSLLSSWVLQSLVPQ</sequence>
<keyword evidence="1" id="KW-0472">Membrane</keyword>
<evidence type="ECO:0000313" key="4">
    <source>
        <dbReference type="Proteomes" id="UP000772434"/>
    </source>
</evidence>
<dbReference type="AlphaFoldDB" id="A0A9P5U5G8"/>
<comment type="caution">
    <text evidence="3">The sequence shown here is derived from an EMBL/GenBank/DDBJ whole genome shotgun (WGS) entry which is preliminary data.</text>
</comment>
<dbReference type="OrthoDB" id="2686513at2759"/>
<dbReference type="Proteomes" id="UP000772434">
    <property type="component" value="Unassembled WGS sequence"/>
</dbReference>
<accession>A0A9P5U5G8</accession>
<evidence type="ECO:0000313" key="3">
    <source>
        <dbReference type="EMBL" id="KAF9066679.1"/>
    </source>
</evidence>
<evidence type="ECO:0000256" key="1">
    <source>
        <dbReference type="SAM" id="Phobius"/>
    </source>
</evidence>
<feature type="transmembrane region" description="Helical" evidence="1">
    <location>
        <begin position="38"/>
        <end position="61"/>
    </location>
</feature>
<keyword evidence="4" id="KW-1185">Reference proteome</keyword>
<dbReference type="InterPro" id="IPR045340">
    <property type="entry name" value="DUF6533"/>
</dbReference>
<keyword evidence="1" id="KW-1133">Transmembrane helix</keyword>
<evidence type="ECO:0000259" key="2">
    <source>
        <dbReference type="Pfam" id="PF20151"/>
    </source>
</evidence>
<organism evidence="3 4">
    <name type="scientific">Rhodocollybia butyracea</name>
    <dbReference type="NCBI Taxonomy" id="206335"/>
    <lineage>
        <taxon>Eukaryota</taxon>
        <taxon>Fungi</taxon>
        <taxon>Dikarya</taxon>
        <taxon>Basidiomycota</taxon>
        <taxon>Agaricomycotina</taxon>
        <taxon>Agaricomycetes</taxon>
        <taxon>Agaricomycetidae</taxon>
        <taxon>Agaricales</taxon>
        <taxon>Marasmiineae</taxon>
        <taxon>Omphalotaceae</taxon>
        <taxon>Rhodocollybia</taxon>
    </lineage>
</organism>
<proteinExistence type="predicted"/>
<dbReference type="Pfam" id="PF20151">
    <property type="entry name" value="DUF6533"/>
    <property type="match status" value="1"/>
</dbReference>
<feature type="domain" description="DUF6533" evidence="2">
    <location>
        <begin position="26"/>
        <end position="51"/>
    </location>
</feature>
<dbReference type="EMBL" id="JADNRY010000083">
    <property type="protein sequence ID" value="KAF9066679.1"/>
    <property type="molecule type" value="Genomic_DNA"/>
</dbReference>
<name>A0A9P5U5G8_9AGAR</name>
<gene>
    <name evidence="3" type="ORF">BDP27DRAFT_992085</name>
</gene>
<protein>
    <recommendedName>
        <fullName evidence="2">DUF6533 domain-containing protein</fullName>
    </recommendedName>
</protein>